<reference evidence="9 10" key="1">
    <citation type="submission" date="2018-01" db="EMBL/GenBank/DDBJ databases">
        <title>Genome sequence of the PGP bacterium Paenibacillus illinoisensis E3.</title>
        <authorList>
            <person name="Rolli E."/>
            <person name="Marasco R."/>
            <person name="Bessem C."/>
            <person name="Michoud G."/>
            <person name="Gaiarsa S."/>
            <person name="Borin S."/>
            <person name="Daffonchio D."/>
        </authorList>
    </citation>
    <scope>NUCLEOTIDE SEQUENCE [LARGE SCALE GENOMIC DNA]</scope>
    <source>
        <strain evidence="9 10">E3</strain>
    </source>
</reference>
<comment type="catalytic activity">
    <reaction evidence="6">
        <text>(sulfur carrier)-H + L-cysteine = (sulfur carrier)-SH + L-alanine</text>
        <dbReference type="Rhea" id="RHEA:43892"/>
        <dbReference type="Rhea" id="RHEA-COMP:14737"/>
        <dbReference type="Rhea" id="RHEA-COMP:14739"/>
        <dbReference type="ChEBI" id="CHEBI:29917"/>
        <dbReference type="ChEBI" id="CHEBI:35235"/>
        <dbReference type="ChEBI" id="CHEBI:57972"/>
        <dbReference type="ChEBI" id="CHEBI:64428"/>
        <dbReference type="EC" id="2.8.1.7"/>
    </reaction>
</comment>
<dbReference type="InterPro" id="IPR015424">
    <property type="entry name" value="PyrdxlP-dep_Trfase"/>
</dbReference>
<keyword evidence="7" id="KW-0812">Transmembrane</keyword>
<comment type="similarity">
    <text evidence="2">Belongs to the class-V pyridoxal-phosphate-dependent aminotransferase family. Csd subfamily.</text>
</comment>
<comment type="caution">
    <text evidence="9">The sequence shown here is derived from an EMBL/GenBank/DDBJ whole genome shotgun (WGS) entry which is preliminary data.</text>
</comment>
<evidence type="ECO:0000256" key="1">
    <source>
        <dbReference type="ARBA" id="ARBA00001933"/>
    </source>
</evidence>
<dbReference type="InterPro" id="IPR015421">
    <property type="entry name" value="PyrdxlP-dep_Trfase_major"/>
</dbReference>
<dbReference type="AlphaFoldDB" id="A0A2W0CF72"/>
<protein>
    <recommendedName>
        <fullName evidence="3">cysteine desulfurase</fullName>
        <ecNumber evidence="3">2.8.1.7</ecNumber>
    </recommendedName>
</protein>
<evidence type="ECO:0000256" key="2">
    <source>
        <dbReference type="ARBA" id="ARBA00010447"/>
    </source>
</evidence>
<dbReference type="SUPFAM" id="SSF53383">
    <property type="entry name" value="PLP-dependent transferases"/>
    <property type="match status" value="1"/>
</dbReference>
<name>A0A2W0CF72_9BACL</name>
<feature type="transmembrane region" description="Helical" evidence="7">
    <location>
        <begin position="12"/>
        <end position="31"/>
    </location>
</feature>
<dbReference type="InterPro" id="IPR015422">
    <property type="entry name" value="PyrdxlP-dep_Trfase_small"/>
</dbReference>
<gene>
    <name evidence="9" type="ORF">PIL02S_00788</name>
</gene>
<dbReference type="CDD" id="cd06453">
    <property type="entry name" value="SufS_like"/>
    <property type="match status" value="1"/>
</dbReference>
<evidence type="ECO:0000256" key="5">
    <source>
        <dbReference type="ARBA" id="ARBA00022898"/>
    </source>
</evidence>
<dbReference type="InterPro" id="IPR016454">
    <property type="entry name" value="Cysteine_dSase"/>
</dbReference>
<comment type="cofactor">
    <cofactor evidence="1">
        <name>pyridoxal 5'-phosphate</name>
        <dbReference type="ChEBI" id="CHEBI:597326"/>
    </cofactor>
</comment>
<dbReference type="NCBIfam" id="TIGR01977">
    <property type="entry name" value="am_tr_V_EF2568"/>
    <property type="match status" value="1"/>
</dbReference>
<evidence type="ECO:0000256" key="3">
    <source>
        <dbReference type="ARBA" id="ARBA00012239"/>
    </source>
</evidence>
<dbReference type="GO" id="GO:0006534">
    <property type="term" value="P:cysteine metabolic process"/>
    <property type="evidence" value="ECO:0007669"/>
    <property type="project" value="InterPro"/>
</dbReference>
<proteinExistence type="inferred from homology"/>
<dbReference type="Gene3D" id="3.40.640.10">
    <property type="entry name" value="Type I PLP-dependent aspartate aminotransferase-like (Major domain)"/>
    <property type="match status" value="1"/>
</dbReference>
<evidence type="ECO:0000313" key="10">
    <source>
        <dbReference type="Proteomes" id="UP000247459"/>
    </source>
</evidence>
<dbReference type="Gene3D" id="3.90.1150.10">
    <property type="entry name" value="Aspartate Aminotransferase, domain 1"/>
    <property type="match status" value="1"/>
</dbReference>
<keyword evidence="4 9" id="KW-0808">Transferase</keyword>
<evidence type="ECO:0000259" key="8">
    <source>
        <dbReference type="Pfam" id="PF00266"/>
    </source>
</evidence>
<dbReference type="InterPro" id="IPR010969">
    <property type="entry name" value="Cys_dSase-rel_unknwn_funct"/>
</dbReference>
<evidence type="ECO:0000256" key="6">
    <source>
        <dbReference type="ARBA" id="ARBA00050776"/>
    </source>
</evidence>
<evidence type="ECO:0000256" key="7">
    <source>
        <dbReference type="SAM" id="Phobius"/>
    </source>
</evidence>
<dbReference type="PANTHER" id="PTHR43586:SF4">
    <property type="entry name" value="ISOPENICILLIN N EPIMERASE"/>
    <property type="match status" value="1"/>
</dbReference>
<dbReference type="EMBL" id="PRLG01000006">
    <property type="protein sequence ID" value="PYY30704.1"/>
    <property type="molecule type" value="Genomic_DNA"/>
</dbReference>
<evidence type="ECO:0000256" key="4">
    <source>
        <dbReference type="ARBA" id="ARBA00022679"/>
    </source>
</evidence>
<organism evidence="9 10">
    <name type="scientific">Paenibacillus illinoisensis</name>
    <dbReference type="NCBI Taxonomy" id="59845"/>
    <lineage>
        <taxon>Bacteria</taxon>
        <taxon>Bacillati</taxon>
        <taxon>Bacillota</taxon>
        <taxon>Bacilli</taxon>
        <taxon>Bacillales</taxon>
        <taxon>Paenibacillaceae</taxon>
        <taxon>Paenibacillus</taxon>
    </lineage>
</organism>
<dbReference type="GO" id="GO:0031071">
    <property type="term" value="F:cysteine desulfurase activity"/>
    <property type="evidence" value="ECO:0007669"/>
    <property type="project" value="UniProtKB-EC"/>
</dbReference>
<dbReference type="GO" id="GO:0030170">
    <property type="term" value="F:pyridoxal phosphate binding"/>
    <property type="evidence" value="ECO:0007669"/>
    <property type="project" value="InterPro"/>
</dbReference>
<keyword evidence="5" id="KW-0663">Pyridoxal phosphate</keyword>
<dbReference type="PANTHER" id="PTHR43586">
    <property type="entry name" value="CYSTEINE DESULFURASE"/>
    <property type="match status" value="1"/>
</dbReference>
<dbReference type="InterPro" id="IPR000192">
    <property type="entry name" value="Aminotrans_V_dom"/>
</dbReference>
<dbReference type="InterPro" id="IPR010970">
    <property type="entry name" value="Cys_dSase_SufS"/>
</dbReference>
<dbReference type="Pfam" id="PF00266">
    <property type="entry name" value="Aminotran_5"/>
    <property type="match status" value="1"/>
</dbReference>
<evidence type="ECO:0000313" key="9">
    <source>
        <dbReference type="EMBL" id="PYY30704.1"/>
    </source>
</evidence>
<sequence length="431" mass="46651">MTYRLCTMEKRYVIIFSVKVLFSYSALAFTIDFMVDRSTNRTEGGCEVKEVIYLDHAATSWPKPPAVGEAMLHALDVAGANPGRGSHRMAVQASRVLFDTRKVLSSLFGISNANDIALGSNTTEALNLAIQGCLREGDHVIATMAEHNSVRRPLEYMRRIRNVEVDYVPVNAAGDIDLVQLERLFRPNTRLVVCTHSSNLLGSILPIGEISLISRKYGATFLVDAAQSAGIMPVDVQQLGIDMLAFPGHKGLLGPQGTGGLYIAPELDLEPLLHGGTGSQSEAIQQPLVRPDRYEAGTPNTVGMAGLAAGVRHVMELTPEAIYKHEWELTQHMMQGLSSVAGIRMLGPELGQPRTGLVSFTVEGYDSAQLAFQLDRRYGIAVRSGFHCTPLAHESAGTTLSGAVRASVGYSTTSQEIDALIHAVNELTIPR</sequence>
<keyword evidence="7" id="KW-0472">Membrane</keyword>
<dbReference type="Proteomes" id="UP000247459">
    <property type="component" value="Unassembled WGS sequence"/>
</dbReference>
<dbReference type="PIRSF" id="PIRSF005572">
    <property type="entry name" value="NifS"/>
    <property type="match status" value="1"/>
</dbReference>
<keyword evidence="7" id="KW-1133">Transmembrane helix</keyword>
<feature type="domain" description="Aminotransferase class V" evidence="8">
    <location>
        <begin position="52"/>
        <end position="420"/>
    </location>
</feature>
<accession>A0A2W0CF72</accession>
<dbReference type="EC" id="2.8.1.7" evidence="3"/>